<dbReference type="Pfam" id="PF05065">
    <property type="entry name" value="Phage_capsid"/>
    <property type="match status" value="1"/>
</dbReference>
<protein>
    <recommendedName>
        <fullName evidence="3">Phage capsid-like C-terminal domain-containing protein</fullName>
    </recommendedName>
</protein>
<dbReference type="InterPro" id="IPR054612">
    <property type="entry name" value="Phage_capsid-like_C"/>
</dbReference>
<feature type="domain" description="Phage capsid-like C-terminal" evidence="3">
    <location>
        <begin position="145"/>
        <end position="416"/>
    </location>
</feature>
<reference evidence="4 5" key="1">
    <citation type="submission" date="2019-09" db="EMBL/GenBank/DDBJ databases">
        <title>Complete genome sequence of Sporolactobacillus terrae 70-3.</title>
        <authorList>
            <person name="Tanaka N."/>
            <person name="Shiwa Y."/>
            <person name="Fujita N."/>
            <person name="Tanasupawat S."/>
        </authorList>
    </citation>
    <scope>NUCLEOTIDE SEQUENCE [LARGE SCALE GENOMIC DNA]</scope>
    <source>
        <strain evidence="4 5">70-3</strain>
    </source>
</reference>
<comment type="subcellular location">
    <subcellularLocation>
        <location evidence="1">Virion</location>
    </subcellularLocation>
</comment>
<evidence type="ECO:0000256" key="2">
    <source>
        <dbReference type="SAM" id="Coils"/>
    </source>
</evidence>
<evidence type="ECO:0000259" key="3">
    <source>
        <dbReference type="Pfam" id="PF05065"/>
    </source>
</evidence>
<name>A0A5K7WZP9_9BACL</name>
<feature type="coiled-coil region" evidence="2">
    <location>
        <begin position="26"/>
        <end position="90"/>
    </location>
</feature>
<dbReference type="RefSeq" id="WP_152080548.1">
    <property type="nucleotide sequence ID" value="NZ_AP021853.1"/>
</dbReference>
<dbReference type="AlphaFoldDB" id="A0A5K7WZP9"/>
<dbReference type="Gene3D" id="3.30.2400.10">
    <property type="entry name" value="Major capsid protein gp5"/>
    <property type="match status" value="1"/>
</dbReference>
<proteinExistence type="predicted"/>
<evidence type="ECO:0000313" key="4">
    <source>
        <dbReference type="EMBL" id="BBN99164.1"/>
    </source>
</evidence>
<sequence length="423" mass="46742">MALKQIMLAKKIQQRKAALEALAGEETTLKTRSAELEKAIEEAQTDEETKVVEEEVDKLEQDKTTFDEKKSKLEGEIAGLEKELEELNSKEPPKQVRAAKTNKGEVREMNKFQVRELLRTGEYYKLPEVREFYDKFKNLRAVTNGEILIPEVVVNRIIAILGDYTTIYPLVDKINVKGTTRILVDTDTTPATWVEQKGAIPMGDVGTPTEIDLDGYKVGKVTFVDNYLLQDSIINLDSYVTSKIARAIGMALDIAILKGTGTDGKQPTGIIPSLDEDHQTEVSVNGQLIKNLVKKIGLIDTGADSVGEIVAVMKRSTYYNYLLDFSINVNAQGNVVGKLPNLSAPDLVGLRIVFNNNLDDGQVLFGDFSKYTLVQRETITIDSSDQVKFVEDQTAFRGKGRFDGKPVKAESFVLVTLTGGAAA</sequence>
<gene>
    <name evidence="4" type="ORF">St703_18690</name>
</gene>
<dbReference type="Gene3D" id="3.30.2320.10">
    <property type="entry name" value="hypothetical protein PF0899 domain"/>
    <property type="match status" value="1"/>
</dbReference>
<accession>A0A5K7WZP9</accession>
<dbReference type="SUPFAM" id="SSF56563">
    <property type="entry name" value="Major capsid protein gp5"/>
    <property type="match status" value="1"/>
</dbReference>
<dbReference type="NCBIfam" id="TIGR01554">
    <property type="entry name" value="major_cap_HK97"/>
    <property type="match status" value="1"/>
</dbReference>
<dbReference type="EMBL" id="AP021853">
    <property type="protein sequence ID" value="BBN99164.1"/>
    <property type="molecule type" value="Genomic_DNA"/>
</dbReference>
<dbReference type="Proteomes" id="UP000326951">
    <property type="component" value="Chromosome"/>
</dbReference>
<organism evidence="4 5">
    <name type="scientific">Sporolactobacillus terrae</name>
    <dbReference type="NCBI Taxonomy" id="269673"/>
    <lineage>
        <taxon>Bacteria</taxon>
        <taxon>Bacillati</taxon>
        <taxon>Bacillota</taxon>
        <taxon>Bacilli</taxon>
        <taxon>Bacillales</taxon>
        <taxon>Sporolactobacillaceae</taxon>
        <taxon>Sporolactobacillus</taxon>
    </lineage>
</organism>
<evidence type="ECO:0000256" key="1">
    <source>
        <dbReference type="ARBA" id="ARBA00004328"/>
    </source>
</evidence>
<dbReference type="InterPro" id="IPR024455">
    <property type="entry name" value="Phage_capsid"/>
</dbReference>
<evidence type="ECO:0000313" key="5">
    <source>
        <dbReference type="Proteomes" id="UP000326951"/>
    </source>
</evidence>
<keyword evidence="2" id="KW-0175">Coiled coil</keyword>